<feature type="chain" id="PRO_5025350270" evidence="1">
    <location>
        <begin position="18"/>
        <end position="114"/>
    </location>
</feature>
<feature type="signal peptide" evidence="1">
    <location>
        <begin position="1"/>
        <end position="17"/>
    </location>
</feature>
<keyword evidence="1" id="KW-0732">Signal</keyword>
<gene>
    <name evidence="2" type="ORF">K505DRAFT_376587</name>
</gene>
<proteinExistence type="predicted"/>
<organism evidence="2 3">
    <name type="scientific">Melanomma pulvis-pyrius CBS 109.77</name>
    <dbReference type="NCBI Taxonomy" id="1314802"/>
    <lineage>
        <taxon>Eukaryota</taxon>
        <taxon>Fungi</taxon>
        <taxon>Dikarya</taxon>
        <taxon>Ascomycota</taxon>
        <taxon>Pezizomycotina</taxon>
        <taxon>Dothideomycetes</taxon>
        <taxon>Pleosporomycetidae</taxon>
        <taxon>Pleosporales</taxon>
        <taxon>Melanommataceae</taxon>
        <taxon>Melanomma</taxon>
    </lineage>
</organism>
<evidence type="ECO:0000313" key="3">
    <source>
        <dbReference type="Proteomes" id="UP000799757"/>
    </source>
</evidence>
<dbReference type="Proteomes" id="UP000799757">
    <property type="component" value="Unassembled WGS sequence"/>
</dbReference>
<evidence type="ECO:0000256" key="1">
    <source>
        <dbReference type="SAM" id="SignalP"/>
    </source>
</evidence>
<dbReference type="AlphaFoldDB" id="A0A6A6X6G6"/>
<sequence>MKFTLLTVSTILAFALAAPATDQLAERQTPLIFWTFKDITGNTWSLYCKEGQSVEEVLGDIPGGPYYCGFKSLILYTFKDTNGVTRSVYCEPGQSVEEVLGDIPGGPYICGAKK</sequence>
<name>A0A6A6X6G6_9PLEO</name>
<keyword evidence="3" id="KW-1185">Reference proteome</keyword>
<accession>A0A6A6X6G6</accession>
<evidence type="ECO:0000313" key="2">
    <source>
        <dbReference type="EMBL" id="KAF2791703.1"/>
    </source>
</evidence>
<protein>
    <submittedName>
        <fullName evidence="2">Uncharacterized protein</fullName>
    </submittedName>
</protein>
<dbReference type="EMBL" id="MU002006">
    <property type="protein sequence ID" value="KAF2791703.1"/>
    <property type="molecule type" value="Genomic_DNA"/>
</dbReference>
<reference evidence="2" key="1">
    <citation type="journal article" date="2020" name="Stud. Mycol.">
        <title>101 Dothideomycetes genomes: a test case for predicting lifestyles and emergence of pathogens.</title>
        <authorList>
            <person name="Haridas S."/>
            <person name="Albert R."/>
            <person name="Binder M."/>
            <person name="Bloem J."/>
            <person name="Labutti K."/>
            <person name="Salamov A."/>
            <person name="Andreopoulos B."/>
            <person name="Baker S."/>
            <person name="Barry K."/>
            <person name="Bills G."/>
            <person name="Bluhm B."/>
            <person name="Cannon C."/>
            <person name="Castanera R."/>
            <person name="Culley D."/>
            <person name="Daum C."/>
            <person name="Ezra D."/>
            <person name="Gonzalez J."/>
            <person name="Henrissat B."/>
            <person name="Kuo A."/>
            <person name="Liang C."/>
            <person name="Lipzen A."/>
            <person name="Lutzoni F."/>
            <person name="Magnuson J."/>
            <person name="Mondo S."/>
            <person name="Nolan M."/>
            <person name="Ohm R."/>
            <person name="Pangilinan J."/>
            <person name="Park H.-J."/>
            <person name="Ramirez L."/>
            <person name="Alfaro M."/>
            <person name="Sun H."/>
            <person name="Tritt A."/>
            <person name="Yoshinaga Y."/>
            <person name="Zwiers L.-H."/>
            <person name="Turgeon B."/>
            <person name="Goodwin S."/>
            <person name="Spatafora J."/>
            <person name="Crous P."/>
            <person name="Grigoriev I."/>
        </authorList>
    </citation>
    <scope>NUCLEOTIDE SEQUENCE</scope>
    <source>
        <strain evidence="2">CBS 109.77</strain>
    </source>
</reference>